<dbReference type="GeneID" id="63688545"/>
<dbReference type="HOGENOM" id="CLU_535300_0_0_1"/>
<feature type="domain" description="Aminoglycoside phosphotransferase" evidence="2">
    <location>
        <begin position="158"/>
        <end position="395"/>
    </location>
</feature>
<name>M5FTK8_DACPD</name>
<dbReference type="RefSeq" id="XP_040626326.1">
    <property type="nucleotide sequence ID" value="XM_040773483.1"/>
</dbReference>
<feature type="region of interest" description="Disordered" evidence="1">
    <location>
        <begin position="1"/>
        <end position="73"/>
    </location>
</feature>
<evidence type="ECO:0000313" key="3">
    <source>
        <dbReference type="EMBL" id="EJT99428.1"/>
    </source>
</evidence>
<protein>
    <recommendedName>
        <fullName evidence="2">Aminoglycoside phosphotransferase domain-containing protein</fullName>
    </recommendedName>
</protein>
<evidence type="ECO:0000313" key="4">
    <source>
        <dbReference type="Proteomes" id="UP000030653"/>
    </source>
</evidence>
<dbReference type="InterPro" id="IPR011009">
    <property type="entry name" value="Kinase-like_dom_sf"/>
</dbReference>
<dbReference type="STRING" id="1858805.M5FTK8"/>
<organism evidence="3 4">
    <name type="scientific">Dacryopinax primogenitus (strain DJM 731)</name>
    <name type="common">Brown rot fungus</name>
    <dbReference type="NCBI Taxonomy" id="1858805"/>
    <lineage>
        <taxon>Eukaryota</taxon>
        <taxon>Fungi</taxon>
        <taxon>Dikarya</taxon>
        <taxon>Basidiomycota</taxon>
        <taxon>Agaricomycotina</taxon>
        <taxon>Dacrymycetes</taxon>
        <taxon>Dacrymycetales</taxon>
        <taxon>Dacrymycetaceae</taxon>
        <taxon>Dacryopinax</taxon>
    </lineage>
</organism>
<dbReference type="SUPFAM" id="SSF56112">
    <property type="entry name" value="Protein kinase-like (PK-like)"/>
    <property type="match status" value="1"/>
</dbReference>
<dbReference type="PANTHER" id="PTHR21310">
    <property type="entry name" value="AMINOGLYCOSIDE PHOSPHOTRANSFERASE-RELATED-RELATED"/>
    <property type="match status" value="1"/>
</dbReference>
<gene>
    <name evidence="3" type="ORF">DACRYDRAFT_23956</name>
</gene>
<keyword evidence="4" id="KW-1185">Reference proteome</keyword>
<dbReference type="Gene3D" id="3.90.1200.10">
    <property type="match status" value="1"/>
</dbReference>
<evidence type="ECO:0000259" key="2">
    <source>
        <dbReference type="Pfam" id="PF01636"/>
    </source>
</evidence>
<sequence length="509" mass="57506">MPTASHHLAASPALYPSLVSPRPPTPKHSHSLPPPHLKSPMSKTRPPTRPTTPVSFSFSPTASFSRPKTPKQVQDFKYRGTPIVLDTWNPQPPLFPTSGSDADSPGEDDVFEREAMRRIVQLLFEVKEVTFDKAVEGTYNQIYIFRLRTRGDPNIPTSVLCRLSRPEKVQSLISMRSEVETMLYVRDRMSVPIPQVYGYSTSLALLGTTFIIMQHVTNAVPLTLALPTLSPLAKDELAKQYARIIFQLSQMRFLHIGSVRQDKTAGNFGVGSMSLFRTDRMARMTTSSYRSVRRSFPSVREWAEAMERWEMRFLEEHPELVEERFERSGDAAVKRANEAMSGIVHALPHVGAPDAVGRTFCLWHPELNATNIMVRTQGPEEGQIVAIIDWEGAAILPLYMLCKLPDFFPSDAVSAARFDSVCLYELDRLDPKHLLSQAADGRYEGQRTLVEAVLKPWWEWEGRERWLEEWSRGRNAGKGVPLTTGVGRKMQRSWTIGWGGGLKKRSQTM</sequence>
<dbReference type="EMBL" id="JH795870">
    <property type="protein sequence ID" value="EJT99428.1"/>
    <property type="molecule type" value="Genomic_DNA"/>
</dbReference>
<dbReference type="Gene3D" id="3.30.200.20">
    <property type="entry name" value="Phosphorylase Kinase, domain 1"/>
    <property type="match status" value="1"/>
</dbReference>
<dbReference type="PANTHER" id="PTHR21310:SF13">
    <property type="entry name" value="AMINOGLYCOSIDE PHOSPHOTRANSFERASE DOMAIN-CONTAINING PROTEIN"/>
    <property type="match status" value="1"/>
</dbReference>
<reference evidence="3 4" key="1">
    <citation type="journal article" date="2012" name="Science">
        <title>The Paleozoic origin of enzymatic lignin decomposition reconstructed from 31 fungal genomes.</title>
        <authorList>
            <person name="Floudas D."/>
            <person name="Binder M."/>
            <person name="Riley R."/>
            <person name="Barry K."/>
            <person name="Blanchette R.A."/>
            <person name="Henrissat B."/>
            <person name="Martinez A.T."/>
            <person name="Otillar R."/>
            <person name="Spatafora J.W."/>
            <person name="Yadav J.S."/>
            <person name="Aerts A."/>
            <person name="Benoit I."/>
            <person name="Boyd A."/>
            <person name="Carlson A."/>
            <person name="Copeland A."/>
            <person name="Coutinho P.M."/>
            <person name="de Vries R.P."/>
            <person name="Ferreira P."/>
            <person name="Findley K."/>
            <person name="Foster B."/>
            <person name="Gaskell J."/>
            <person name="Glotzer D."/>
            <person name="Gorecki P."/>
            <person name="Heitman J."/>
            <person name="Hesse C."/>
            <person name="Hori C."/>
            <person name="Igarashi K."/>
            <person name="Jurgens J.A."/>
            <person name="Kallen N."/>
            <person name="Kersten P."/>
            <person name="Kohler A."/>
            <person name="Kuees U."/>
            <person name="Kumar T.K.A."/>
            <person name="Kuo A."/>
            <person name="LaButti K."/>
            <person name="Larrondo L.F."/>
            <person name="Lindquist E."/>
            <person name="Ling A."/>
            <person name="Lombard V."/>
            <person name="Lucas S."/>
            <person name="Lundell T."/>
            <person name="Martin R."/>
            <person name="McLaughlin D.J."/>
            <person name="Morgenstern I."/>
            <person name="Morin E."/>
            <person name="Murat C."/>
            <person name="Nagy L.G."/>
            <person name="Nolan M."/>
            <person name="Ohm R.A."/>
            <person name="Patyshakuliyeva A."/>
            <person name="Rokas A."/>
            <person name="Ruiz-Duenas F.J."/>
            <person name="Sabat G."/>
            <person name="Salamov A."/>
            <person name="Samejima M."/>
            <person name="Schmutz J."/>
            <person name="Slot J.C."/>
            <person name="St John F."/>
            <person name="Stenlid J."/>
            <person name="Sun H."/>
            <person name="Sun S."/>
            <person name="Syed K."/>
            <person name="Tsang A."/>
            <person name="Wiebenga A."/>
            <person name="Young D."/>
            <person name="Pisabarro A."/>
            <person name="Eastwood D.C."/>
            <person name="Martin F."/>
            <person name="Cullen D."/>
            <person name="Grigoriev I.V."/>
            <person name="Hibbett D.S."/>
        </authorList>
    </citation>
    <scope>NUCLEOTIDE SEQUENCE [LARGE SCALE GENOMIC DNA]</scope>
    <source>
        <strain evidence="3 4">DJM-731 SS1</strain>
    </source>
</reference>
<dbReference type="InterPro" id="IPR051678">
    <property type="entry name" value="AGP_Transferase"/>
</dbReference>
<evidence type="ECO:0000256" key="1">
    <source>
        <dbReference type="SAM" id="MobiDB-lite"/>
    </source>
</evidence>
<proteinExistence type="predicted"/>
<dbReference type="InterPro" id="IPR002575">
    <property type="entry name" value="Aminoglycoside_PTrfase"/>
</dbReference>
<feature type="compositionally biased region" description="Low complexity" evidence="1">
    <location>
        <begin position="38"/>
        <end position="67"/>
    </location>
</feature>
<dbReference type="OrthoDB" id="2831558at2759"/>
<accession>M5FTK8</accession>
<dbReference type="AlphaFoldDB" id="M5FTK8"/>
<dbReference type="Proteomes" id="UP000030653">
    <property type="component" value="Unassembled WGS sequence"/>
</dbReference>
<dbReference type="Pfam" id="PF01636">
    <property type="entry name" value="APH"/>
    <property type="match status" value="1"/>
</dbReference>